<evidence type="ECO:0000313" key="8">
    <source>
        <dbReference type="Proteomes" id="UP001224359"/>
    </source>
</evidence>
<dbReference type="RefSeq" id="WP_306976828.1">
    <property type="nucleotide sequence ID" value="NZ_JAUSTQ010000007.1"/>
</dbReference>
<dbReference type="GO" id="GO:0016853">
    <property type="term" value="F:isomerase activity"/>
    <property type="evidence" value="ECO:0007669"/>
    <property type="project" value="UniProtKB-KW"/>
</dbReference>
<keyword evidence="7" id="KW-0413">Isomerase</keyword>
<reference evidence="7 8" key="1">
    <citation type="submission" date="2023-07" db="EMBL/GenBank/DDBJ databases">
        <title>Genomic Encyclopedia of Type Strains, Phase IV (KMG-IV): sequencing the most valuable type-strain genomes for metagenomic binning, comparative biology and taxonomic classification.</title>
        <authorList>
            <person name="Goeker M."/>
        </authorList>
    </citation>
    <scope>NUCLEOTIDE SEQUENCE [LARGE SCALE GENOMIC DNA]</scope>
    <source>
        <strain evidence="7 8">DSM 16460</strain>
    </source>
</reference>
<evidence type="ECO:0000313" key="7">
    <source>
        <dbReference type="EMBL" id="MDQ0159956.1"/>
    </source>
</evidence>
<evidence type="ECO:0000256" key="2">
    <source>
        <dbReference type="ARBA" id="ARBA00022748"/>
    </source>
</evidence>
<dbReference type="InterPro" id="IPR000866">
    <property type="entry name" value="AhpC/TSA"/>
</dbReference>
<evidence type="ECO:0000256" key="4">
    <source>
        <dbReference type="ARBA" id="ARBA00023157"/>
    </source>
</evidence>
<dbReference type="PANTHER" id="PTHR42852:SF6">
    <property type="entry name" value="THIOL:DISULFIDE INTERCHANGE PROTEIN DSBE"/>
    <property type="match status" value="1"/>
</dbReference>
<name>A0ABT9VG85_9BACI</name>
<evidence type="ECO:0000256" key="1">
    <source>
        <dbReference type="ARBA" id="ARBA00004196"/>
    </source>
</evidence>
<keyword evidence="3" id="KW-0735">Signal-anchor</keyword>
<dbReference type="Proteomes" id="UP001224359">
    <property type="component" value="Unassembled WGS sequence"/>
</dbReference>
<keyword evidence="8" id="KW-1185">Reference proteome</keyword>
<dbReference type="PROSITE" id="PS51352">
    <property type="entry name" value="THIOREDOXIN_2"/>
    <property type="match status" value="1"/>
</dbReference>
<dbReference type="SUPFAM" id="SSF52833">
    <property type="entry name" value="Thioredoxin-like"/>
    <property type="match status" value="1"/>
</dbReference>
<feature type="domain" description="Thioredoxin" evidence="6">
    <location>
        <begin position="44"/>
        <end position="182"/>
    </location>
</feature>
<evidence type="ECO:0000259" key="6">
    <source>
        <dbReference type="PROSITE" id="PS51352"/>
    </source>
</evidence>
<proteinExistence type="predicted"/>
<protein>
    <submittedName>
        <fullName evidence="7">Thiol-disulfide isomerase/thioredoxin</fullName>
    </submittedName>
</protein>
<sequence>MKKVLQIIISIALISALAIVIIDHFEVFDSTSPAEITEGHTNSEFDAVSAPNFKLNRLNDGELELTELQGKGVVVNFWASWCQPCRHEMPVIQKVYDYYEEDGLEVIAINVDESEDTITNFLGEIPEIDFPILLNDGQVMEDYMVMGLPTTYFINPDGSMEDHYVGELHEEQLHVLVNEILPSD</sequence>
<keyword evidence="2" id="KW-0201">Cytochrome c-type biogenesis</keyword>
<evidence type="ECO:0000256" key="3">
    <source>
        <dbReference type="ARBA" id="ARBA00022968"/>
    </source>
</evidence>
<accession>A0ABT9VG85</accession>
<dbReference type="InterPro" id="IPR050553">
    <property type="entry name" value="Thioredoxin_ResA/DsbE_sf"/>
</dbReference>
<keyword evidence="3" id="KW-0812">Transmembrane</keyword>
<comment type="subcellular location">
    <subcellularLocation>
        <location evidence="1">Cell envelope</location>
    </subcellularLocation>
</comment>
<dbReference type="Gene3D" id="3.40.30.10">
    <property type="entry name" value="Glutaredoxin"/>
    <property type="match status" value="1"/>
</dbReference>
<gene>
    <name evidence="7" type="ORF">J2S77_001943</name>
</gene>
<dbReference type="PANTHER" id="PTHR42852">
    <property type="entry name" value="THIOL:DISULFIDE INTERCHANGE PROTEIN DSBE"/>
    <property type="match status" value="1"/>
</dbReference>
<dbReference type="InterPro" id="IPR013766">
    <property type="entry name" value="Thioredoxin_domain"/>
</dbReference>
<keyword evidence="4" id="KW-1015">Disulfide bond</keyword>
<dbReference type="EMBL" id="JAUSTQ010000007">
    <property type="protein sequence ID" value="MDQ0159956.1"/>
    <property type="molecule type" value="Genomic_DNA"/>
</dbReference>
<comment type="caution">
    <text evidence="7">The sequence shown here is derived from an EMBL/GenBank/DDBJ whole genome shotgun (WGS) entry which is preliminary data.</text>
</comment>
<dbReference type="CDD" id="cd02966">
    <property type="entry name" value="TlpA_like_family"/>
    <property type="match status" value="1"/>
</dbReference>
<evidence type="ECO:0000256" key="5">
    <source>
        <dbReference type="ARBA" id="ARBA00023284"/>
    </source>
</evidence>
<dbReference type="InterPro" id="IPR036249">
    <property type="entry name" value="Thioredoxin-like_sf"/>
</dbReference>
<organism evidence="7 8">
    <name type="scientific">Alkalibacillus salilacus</name>
    <dbReference type="NCBI Taxonomy" id="284582"/>
    <lineage>
        <taxon>Bacteria</taxon>
        <taxon>Bacillati</taxon>
        <taxon>Bacillota</taxon>
        <taxon>Bacilli</taxon>
        <taxon>Bacillales</taxon>
        <taxon>Bacillaceae</taxon>
        <taxon>Alkalibacillus</taxon>
    </lineage>
</organism>
<dbReference type="Pfam" id="PF00578">
    <property type="entry name" value="AhpC-TSA"/>
    <property type="match status" value="1"/>
</dbReference>
<keyword evidence="5" id="KW-0676">Redox-active center</keyword>